<dbReference type="InterPro" id="IPR036866">
    <property type="entry name" value="RibonucZ/Hydroxyglut_hydro"/>
</dbReference>
<evidence type="ECO:0000256" key="5">
    <source>
        <dbReference type="ARBA" id="ARBA00022801"/>
    </source>
</evidence>
<comment type="subunit">
    <text evidence="7">Monomer.</text>
</comment>
<comment type="similarity">
    <text evidence="3 7">Belongs to the metallo-beta-lactamase superfamily. Glyoxalase II family.</text>
</comment>
<evidence type="ECO:0000256" key="6">
    <source>
        <dbReference type="ARBA" id="ARBA00022833"/>
    </source>
</evidence>
<dbReference type="Gene3D" id="3.60.15.10">
    <property type="entry name" value="Ribonuclease Z/Hydroxyacylglutathione hydrolase-like"/>
    <property type="match status" value="1"/>
</dbReference>
<dbReference type="EC" id="3.1.2.6" evidence="7"/>
<dbReference type="AlphaFoldDB" id="A0A6S6XVI2"/>
<feature type="binding site" evidence="7">
    <location>
        <position position="120"/>
    </location>
    <ligand>
        <name>Zn(2+)</name>
        <dbReference type="ChEBI" id="CHEBI:29105"/>
        <label>1</label>
    </ligand>
</feature>
<comment type="pathway">
    <text evidence="2 7">Secondary metabolite metabolism; methylglyoxal degradation; (R)-lactate from methylglyoxal: step 2/2.</text>
</comment>
<feature type="binding site" evidence="7">
    <location>
        <position position="183"/>
    </location>
    <ligand>
        <name>Zn(2+)</name>
        <dbReference type="ChEBI" id="CHEBI:29105"/>
        <label>2</label>
    </ligand>
</feature>
<dbReference type="SMART" id="SM00849">
    <property type="entry name" value="Lactamase_B"/>
    <property type="match status" value="1"/>
</dbReference>
<evidence type="ECO:0000256" key="1">
    <source>
        <dbReference type="ARBA" id="ARBA00001623"/>
    </source>
</evidence>
<dbReference type="CDD" id="cd07723">
    <property type="entry name" value="hydroxyacylglutathione_hydrolase_MBL-fold"/>
    <property type="match status" value="1"/>
</dbReference>
<dbReference type="Proteomes" id="UP000515733">
    <property type="component" value="Chromosome"/>
</dbReference>
<dbReference type="GO" id="GO:0046872">
    <property type="term" value="F:metal ion binding"/>
    <property type="evidence" value="ECO:0007669"/>
    <property type="project" value="UniProtKB-KW"/>
</dbReference>
<dbReference type="EMBL" id="LR778301">
    <property type="protein sequence ID" value="CAB1368890.1"/>
    <property type="molecule type" value="Genomic_DNA"/>
</dbReference>
<evidence type="ECO:0000313" key="10">
    <source>
        <dbReference type="Proteomes" id="UP000515733"/>
    </source>
</evidence>
<dbReference type="NCBIfam" id="TIGR03413">
    <property type="entry name" value="GSH_gloB"/>
    <property type="match status" value="1"/>
</dbReference>
<feature type="binding site" evidence="7">
    <location>
        <position position="145"/>
    </location>
    <ligand>
        <name>Zn(2+)</name>
        <dbReference type="ChEBI" id="CHEBI:29105"/>
        <label>1</label>
    </ligand>
</feature>
<reference evidence="9 10" key="1">
    <citation type="submission" date="2020-03" db="EMBL/GenBank/DDBJ databases">
        <authorList>
            <consortium name="Genoscope - CEA"/>
            <person name="William W."/>
        </authorList>
    </citation>
    <scope>NUCLEOTIDE SEQUENCE [LARGE SCALE GENOMIC DNA]</scope>
    <source>
        <strain evidence="10">DSM 16959</strain>
    </source>
</reference>
<dbReference type="GO" id="GO:0019243">
    <property type="term" value="P:methylglyoxal catabolic process to D-lactate via S-lactoyl-glutathione"/>
    <property type="evidence" value="ECO:0007669"/>
    <property type="project" value="UniProtKB-UniRule"/>
</dbReference>
<evidence type="ECO:0000256" key="7">
    <source>
        <dbReference type="HAMAP-Rule" id="MF_01374"/>
    </source>
</evidence>
<organism evidence="9 10">
    <name type="scientific">Denitratisoma oestradiolicum</name>
    <dbReference type="NCBI Taxonomy" id="311182"/>
    <lineage>
        <taxon>Bacteria</taxon>
        <taxon>Pseudomonadati</taxon>
        <taxon>Pseudomonadota</taxon>
        <taxon>Betaproteobacteria</taxon>
        <taxon>Nitrosomonadales</taxon>
        <taxon>Sterolibacteriaceae</taxon>
        <taxon>Denitratisoma</taxon>
    </lineage>
</organism>
<dbReference type="HAMAP" id="MF_01374">
    <property type="entry name" value="Glyoxalase_2"/>
    <property type="match status" value="1"/>
</dbReference>
<evidence type="ECO:0000313" key="9">
    <source>
        <dbReference type="EMBL" id="CAB1368890.1"/>
    </source>
</evidence>
<dbReference type="InterPro" id="IPR035680">
    <property type="entry name" value="Clx_II_MBL"/>
</dbReference>
<dbReference type="Pfam" id="PF16123">
    <property type="entry name" value="HAGH_C"/>
    <property type="match status" value="1"/>
</dbReference>
<comment type="catalytic activity">
    <reaction evidence="1 7">
        <text>an S-(2-hydroxyacyl)glutathione + H2O = a 2-hydroxy carboxylate + glutathione + H(+)</text>
        <dbReference type="Rhea" id="RHEA:21864"/>
        <dbReference type="ChEBI" id="CHEBI:15377"/>
        <dbReference type="ChEBI" id="CHEBI:15378"/>
        <dbReference type="ChEBI" id="CHEBI:57925"/>
        <dbReference type="ChEBI" id="CHEBI:58896"/>
        <dbReference type="ChEBI" id="CHEBI:71261"/>
        <dbReference type="EC" id="3.1.2.6"/>
    </reaction>
</comment>
<dbReference type="UniPathway" id="UPA00619">
    <property type="reaction ID" value="UER00676"/>
</dbReference>
<evidence type="ECO:0000259" key="8">
    <source>
        <dbReference type="SMART" id="SM00849"/>
    </source>
</evidence>
<feature type="binding site" evidence="7">
    <location>
        <position position="64"/>
    </location>
    <ligand>
        <name>Zn(2+)</name>
        <dbReference type="ChEBI" id="CHEBI:29105"/>
        <label>2</label>
    </ligand>
</feature>
<feature type="domain" description="Metallo-beta-lactamase" evidence="8">
    <location>
        <begin position="19"/>
        <end position="183"/>
    </location>
</feature>
<evidence type="ECO:0000256" key="3">
    <source>
        <dbReference type="ARBA" id="ARBA00006759"/>
    </source>
</evidence>
<dbReference type="InterPro" id="IPR017782">
    <property type="entry name" value="Hydroxyacylglutathione_Hdrlase"/>
</dbReference>
<feature type="binding site" evidence="7">
    <location>
        <position position="65"/>
    </location>
    <ligand>
        <name>Zn(2+)</name>
        <dbReference type="ChEBI" id="CHEBI:29105"/>
        <label>2</label>
    </ligand>
</feature>
<dbReference type="KEGG" id="doe:DENOEST_1725"/>
<keyword evidence="4 7" id="KW-0479">Metal-binding</keyword>
<dbReference type="PANTHER" id="PTHR43705:SF1">
    <property type="entry name" value="HYDROXYACYLGLUTATHIONE HYDROLASE GLOB"/>
    <property type="match status" value="1"/>
</dbReference>
<dbReference type="SUPFAM" id="SSF56281">
    <property type="entry name" value="Metallo-hydrolase/oxidoreductase"/>
    <property type="match status" value="1"/>
</dbReference>
<evidence type="ECO:0000256" key="4">
    <source>
        <dbReference type="ARBA" id="ARBA00022723"/>
    </source>
</evidence>
<gene>
    <name evidence="7 9" type="primary">gloB</name>
    <name evidence="9" type="ORF">DENOEST_1725</name>
</gene>
<dbReference type="InterPro" id="IPR050110">
    <property type="entry name" value="Glyoxalase_II_hydrolase"/>
</dbReference>
<feature type="binding site" evidence="7">
    <location>
        <position position="62"/>
    </location>
    <ligand>
        <name>Zn(2+)</name>
        <dbReference type="ChEBI" id="CHEBI:29105"/>
        <label>1</label>
    </ligand>
</feature>
<dbReference type="InterPro" id="IPR001279">
    <property type="entry name" value="Metallo-B-lactamas"/>
</dbReference>
<keyword evidence="10" id="KW-1185">Reference proteome</keyword>
<dbReference type="GO" id="GO:0004416">
    <property type="term" value="F:hydroxyacylglutathione hydrolase activity"/>
    <property type="evidence" value="ECO:0007669"/>
    <property type="project" value="UniProtKB-UniRule"/>
</dbReference>
<evidence type="ECO:0000256" key="2">
    <source>
        <dbReference type="ARBA" id="ARBA00004963"/>
    </source>
</evidence>
<dbReference type="InterPro" id="IPR032282">
    <property type="entry name" value="HAGH_C"/>
</dbReference>
<keyword evidence="5 7" id="KW-0378">Hydrolase</keyword>
<name>A0A6S6XVI2_9PROT</name>
<feature type="binding site" evidence="7">
    <location>
        <position position="60"/>
    </location>
    <ligand>
        <name>Zn(2+)</name>
        <dbReference type="ChEBI" id="CHEBI:29105"/>
        <label>1</label>
    </ligand>
</feature>
<protein>
    <recommendedName>
        <fullName evidence="7">Hydroxyacylglutathione hydrolase</fullName>
        <ecNumber evidence="7">3.1.2.6</ecNumber>
    </recommendedName>
    <alternativeName>
        <fullName evidence="7">Glyoxalase II</fullName>
        <shortName evidence="7">Glx II</shortName>
    </alternativeName>
</protein>
<accession>A0A6S6XVI2</accession>
<sequence>MVGENGSAMEIICLRAFTDNYIWLLRHGGHVVAVDPGDPEPVATHLESSGDRLDAILLTHHHPDHVGGVAELRRQHSVPVYGPALEQIPGVTHGLTGGERILLAFPDAELALEVLDVAGHTRGHLAYFANLGAGDYRRNILFCGDTLFSLGCGRLFEGSAEQMYHSLRKLATLPRDTQIYCAHEYTHYNLPFALTVEPASPALLRRAEKLKSLMNAGQATVPMSLADELETNPFLRCHVSAVMASAARHSQGPLASAIDVFAALREWRNNFKASL</sequence>
<dbReference type="Pfam" id="PF00753">
    <property type="entry name" value="Lactamase_B"/>
    <property type="match status" value="1"/>
</dbReference>
<feature type="binding site" evidence="7">
    <location>
        <position position="145"/>
    </location>
    <ligand>
        <name>Zn(2+)</name>
        <dbReference type="ChEBI" id="CHEBI:29105"/>
        <label>2</label>
    </ligand>
</feature>
<dbReference type="PANTHER" id="PTHR43705">
    <property type="entry name" value="HYDROXYACYLGLUTATHIONE HYDROLASE"/>
    <property type="match status" value="1"/>
</dbReference>
<dbReference type="PIRSF" id="PIRSF005457">
    <property type="entry name" value="Glx"/>
    <property type="match status" value="1"/>
</dbReference>
<comment type="function">
    <text evidence="7">Thiolesterase that catalyzes the hydrolysis of S-D-lactoyl-glutathione to form glutathione and D-lactic acid.</text>
</comment>
<keyword evidence="6 7" id="KW-0862">Zinc</keyword>
<comment type="cofactor">
    <cofactor evidence="7">
        <name>Zn(2+)</name>
        <dbReference type="ChEBI" id="CHEBI:29105"/>
    </cofactor>
    <text evidence="7">Binds 2 Zn(2+) ions per subunit.</text>
</comment>
<proteinExistence type="inferred from homology"/>